<dbReference type="InterPro" id="IPR023298">
    <property type="entry name" value="ATPase_P-typ_TM_dom_sf"/>
</dbReference>
<dbReference type="SUPFAM" id="SSF81665">
    <property type="entry name" value="Calcium ATPase, transmembrane domain M"/>
    <property type="match status" value="1"/>
</dbReference>
<feature type="transmembrane region" description="Helical" evidence="8">
    <location>
        <begin position="300"/>
        <end position="333"/>
    </location>
</feature>
<keyword evidence="10" id="KW-1185">Reference proteome</keyword>
<feature type="transmembrane region" description="Helical" evidence="8">
    <location>
        <begin position="68"/>
        <end position="90"/>
    </location>
</feature>
<feature type="transmembrane region" description="Helical" evidence="8">
    <location>
        <begin position="34"/>
        <end position="56"/>
    </location>
</feature>
<proteinExistence type="inferred from homology"/>
<dbReference type="EMBL" id="CP025746">
    <property type="protein sequence ID" value="QAA33755.1"/>
    <property type="molecule type" value="Genomic_DNA"/>
</dbReference>
<evidence type="ECO:0000256" key="2">
    <source>
        <dbReference type="ARBA" id="ARBA00009773"/>
    </source>
</evidence>
<organism evidence="9 10">
    <name type="scientific">Clostridium manihotivorum</name>
    <dbReference type="NCBI Taxonomy" id="2320868"/>
    <lineage>
        <taxon>Bacteria</taxon>
        <taxon>Bacillati</taxon>
        <taxon>Bacillota</taxon>
        <taxon>Clostridia</taxon>
        <taxon>Eubacteriales</taxon>
        <taxon>Clostridiaceae</taxon>
        <taxon>Clostridium</taxon>
    </lineage>
</organism>
<evidence type="ECO:0000256" key="7">
    <source>
        <dbReference type="ARBA" id="ARBA00023136"/>
    </source>
</evidence>
<evidence type="ECO:0000256" key="8">
    <source>
        <dbReference type="SAM" id="Phobius"/>
    </source>
</evidence>
<dbReference type="PANTHER" id="PTHR21716:SF53">
    <property type="entry name" value="PERMEASE PERM-RELATED"/>
    <property type="match status" value="1"/>
</dbReference>
<evidence type="ECO:0000256" key="5">
    <source>
        <dbReference type="ARBA" id="ARBA00022692"/>
    </source>
</evidence>
<dbReference type="InterPro" id="IPR002549">
    <property type="entry name" value="AI-2E-like"/>
</dbReference>
<evidence type="ECO:0000313" key="9">
    <source>
        <dbReference type="EMBL" id="QAA33755.1"/>
    </source>
</evidence>
<dbReference type="PANTHER" id="PTHR21716">
    <property type="entry name" value="TRANSMEMBRANE PROTEIN"/>
    <property type="match status" value="1"/>
</dbReference>
<keyword evidence="6 8" id="KW-1133">Transmembrane helix</keyword>
<reference evidence="9 10" key="1">
    <citation type="submission" date="2018-01" db="EMBL/GenBank/DDBJ databases">
        <title>Genome Sequencing and Assembly of Anaerobacter polyendosporus strain CT4.</title>
        <authorList>
            <person name="Tachaapaikoon C."/>
            <person name="Sutheeworapong S."/>
            <person name="Jenjaroenpun P."/>
            <person name="Wongsurawat T."/>
            <person name="Nookeaw I."/>
            <person name="Cheawchanlertfa P."/>
            <person name="Kosugi A."/>
            <person name="Cheevadhanarak S."/>
            <person name="Ratanakhanokchai K."/>
        </authorList>
    </citation>
    <scope>NUCLEOTIDE SEQUENCE [LARGE SCALE GENOMIC DNA]</scope>
    <source>
        <strain evidence="9 10">CT4</strain>
    </source>
</reference>
<dbReference type="GO" id="GO:0055085">
    <property type="term" value="P:transmembrane transport"/>
    <property type="evidence" value="ECO:0007669"/>
    <property type="project" value="TreeGrafter"/>
</dbReference>
<feature type="transmembrane region" description="Helical" evidence="8">
    <location>
        <begin position="9"/>
        <end position="28"/>
    </location>
</feature>
<evidence type="ECO:0000256" key="3">
    <source>
        <dbReference type="ARBA" id="ARBA00022448"/>
    </source>
</evidence>
<dbReference type="GO" id="GO:0005886">
    <property type="term" value="C:plasma membrane"/>
    <property type="evidence" value="ECO:0007669"/>
    <property type="project" value="UniProtKB-SubCell"/>
</dbReference>
<feature type="transmembrane region" description="Helical" evidence="8">
    <location>
        <begin position="205"/>
        <end position="227"/>
    </location>
</feature>
<dbReference type="OrthoDB" id="9793390at2"/>
<comment type="subcellular location">
    <subcellularLocation>
        <location evidence="1">Cell membrane</location>
        <topology evidence="1">Multi-pass membrane protein</topology>
    </subcellularLocation>
</comment>
<comment type="similarity">
    <text evidence="2">Belongs to the autoinducer-2 exporter (AI-2E) (TC 2.A.86) family.</text>
</comment>
<feature type="transmembrane region" description="Helical" evidence="8">
    <location>
        <begin position="234"/>
        <end position="263"/>
    </location>
</feature>
<evidence type="ECO:0000313" key="10">
    <source>
        <dbReference type="Proteomes" id="UP000286268"/>
    </source>
</evidence>
<dbReference type="RefSeq" id="WP_128214480.1">
    <property type="nucleotide sequence ID" value="NZ_CP025746.1"/>
</dbReference>
<dbReference type="KEGG" id="cmah:C1I91_20165"/>
<evidence type="ECO:0000256" key="6">
    <source>
        <dbReference type="ARBA" id="ARBA00022989"/>
    </source>
</evidence>
<evidence type="ECO:0000256" key="1">
    <source>
        <dbReference type="ARBA" id="ARBA00004651"/>
    </source>
</evidence>
<keyword evidence="4" id="KW-1003">Cell membrane</keyword>
<gene>
    <name evidence="9" type="ORF">C1I91_20165</name>
</gene>
<protein>
    <submittedName>
        <fullName evidence="9">AI-2E family transporter</fullName>
    </submittedName>
</protein>
<evidence type="ECO:0000256" key="4">
    <source>
        <dbReference type="ARBA" id="ARBA00022475"/>
    </source>
</evidence>
<accession>A0A3R5U7D7</accession>
<dbReference type="Pfam" id="PF01594">
    <property type="entry name" value="AI-2E_transport"/>
    <property type="match status" value="1"/>
</dbReference>
<dbReference type="Proteomes" id="UP000286268">
    <property type="component" value="Chromosome"/>
</dbReference>
<name>A0A3R5U7D7_9CLOT</name>
<sequence>MKKPSKKHIVNLILALLFLSVIILYIRSKIIREVVYIIIFSFIVSYTLKPLLTLLVDKSKINKKLGSALIIIAVFSFVVIIAVVLIPSLFNESSNIENIMNSLDRLMGYLNSKANIKGYGILDTLGEQLNEKFNIALKNFSEKAFDSLINFSENLLSLAVVPVVSYYFLSEGDIIENKLLLMVPINKRSVIKKILADIDKALGRYIFSQFILCLIVGVLTFFVLVFLKVQFPILLSIFNAVINIVPYFGPLIGAIPAIIVALLQSPTKALYTTLFLFLIQQVEGNLLSPQITASSIKMHPLLIIILLLIGEKIGGFFGMILAIPIGVIIKVVYEDIDYHMY</sequence>
<keyword evidence="5 8" id="KW-0812">Transmembrane</keyword>
<keyword evidence="3" id="KW-0813">Transport</keyword>
<keyword evidence="7 8" id="KW-0472">Membrane</keyword>
<dbReference type="AlphaFoldDB" id="A0A3R5U7D7"/>